<name>A0AB40B1P9_DIOCR</name>
<evidence type="ECO:0000313" key="2">
    <source>
        <dbReference type="RefSeq" id="XP_039121002.1"/>
    </source>
</evidence>
<proteinExistence type="predicted"/>
<organism evidence="1 2">
    <name type="scientific">Dioscorea cayennensis subsp. rotundata</name>
    <name type="common">White Guinea yam</name>
    <name type="synonym">Dioscorea rotundata</name>
    <dbReference type="NCBI Taxonomy" id="55577"/>
    <lineage>
        <taxon>Eukaryota</taxon>
        <taxon>Viridiplantae</taxon>
        <taxon>Streptophyta</taxon>
        <taxon>Embryophyta</taxon>
        <taxon>Tracheophyta</taxon>
        <taxon>Spermatophyta</taxon>
        <taxon>Magnoliopsida</taxon>
        <taxon>Liliopsida</taxon>
        <taxon>Dioscoreales</taxon>
        <taxon>Dioscoreaceae</taxon>
        <taxon>Dioscorea</taxon>
    </lineage>
</organism>
<dbReference type="AlphaFoldDB" id="A0AB40B1P9"/>
<sequence length="317" mass="35451">MKVSIDMAKDVDTSFRHPLPGGLSLLSMDFTSKGISWADNICQKWGSICVDNILSQEPCKYVGVFGEHFRRMLDEVADDWLNHSDDSVAGPVSDLSLEHNVISQVCKKSRLGFDDLNASINGMNHVAHCDEDSNCETSENLDENLGSHCSDAVLSARMNHVAQCVEDLNSATSENSEENLSSDCFDAGARTIECLDGLSREKEEEEEEEEEEEGIVHDIVDLHMESTEDFEDVNIKDIMDDIETSKLVSISQPACNKVSYKRKFRHAFYSKIISAKKDKDDIEACFTNNVMKKQDMLGNAASEISLQQSFEADWEIL</sequence>
<dbReference type="Proteomes" id="UP001515500">
    <property type="component" value="Unplaced"/>
</dbReference>
<evidence type="ECO:0000313" key="1">
    <source>
        <dbReference type="Proteomes" id="UP001515500"/>
    </source>
</evidence>
<keyword evidence="1" id="KW-1185">Reference proteome</keyword>
<dbReference type="PANTHER" id="PTHR34659">
    <property type="entry name" value="BNAA05G11610D PROTEIN"/>
    <property type="match status" value="1"/>
</dbReference>
<dbReference type="GeneID" id="120257632"/>
<dbReference type="PANTHER" id="PTHR34659:SF1">
    <property type="entry name" value="PROTEIN EGT2"/>
    <property type="match status" value="1"/>
</dbReference>
<reference evidence="2" key="1">
    <citation type="submission" date="2025-08" db="UniProtKB">
        <authorList>
            <consortium name="RefSeq"/>
        </authorList>
    </citation>
    <scope>IDENTIFICATION</scope>
</reference>
<dbReference type="RefSeq" id="XP_039121002.1">
    <property type="nucleotide sequence ID" value="XM_039265068.1"/>
</dbReference>
<accession>A0AB40B1P9</accession>
<gene>
    <name evidence="2" type="primary">LOC120257632</name>
</gene>
<dbReference type="InterPro" id="IPR053273">
    <property type="entry name" value="CST_Regulator"/>
</dbReference>
<protein>
    <submittedName>
        <fullName evidence="2">Uncharacterized protein LOC120257632 isoform X1</fullName>
    </submittedName>
</protein>